<reference evidence="2 3" key="1">
    <citation type="submission" date="2016-08" db="EMBL/GenBank/DDBJ databases">
        <title>Genomes of anaerobic fungi encode conserved fungal cellulosomes for biomass hydrolysis.</title>
        <authorList>
            <consortium name="DOE Joint Genome Institute"/>
            <person name="Haitjema C.H."/>
            <person name="Gilmore S.P."/>
            <person name="Henske J.K."/>
            <person name="Solomon K.V."/>
            <person name="De Groot R."/>
            <person name="Kuo A."/>
            <person name="Mondo S.J."/>
            <person name="Salamov A.A."/>
            <person name="Labutti K."/>
            <person name="Zhao Z."/>
            <person name="Chiniquy J."/>
            <person name="Barry K."/>
            <person name="Brewer H.M."/>
            <person name="Purvine S.O."/>
            <person name="Wright A.T."/>
            <person name="Boxma B."/>
            <person name="Van Alen T."/>
            <person name="Hackstein J.H."/>
            <person name="Baker S.E."/>
            <person name="Grigoriev I.V."/>
            <person name="O'Malley M.A."/>
        </authorList>
    </citation>
    <scope>NUCLEOTIDE SEQUENCE [LARGE SCALE GENOMIC DNA]</scope>
    <source>
        <strain evidence="3">finn</strain>
    </source>
</reference>
<keyword evidence="1" id="KW-0732">Signal</keyword>
<feature type="chain" id="PRO_5012237375" evidence="1">
    <location>
        <begin position="22"/>
        <end position="360"/>
    </location>
</feature>
<protein>
    <submittedName>
        <fullName evidence="2">Uncharacterized protein</fullName>
    </submittedName>
</protein>
<reference evidence="2 3" key="2">
    <citation type="submission" date="2016-08" db="EMBL/GenBank/DDBJ databases">
        <title>Pervasive Adenine N6-methylation of Active Genes in Fungi.</title>
        <authorList>
            <consortium name="DOE Joint Genome Institute"/>
            <person name="Mondo S.J."/>
            <person name="Dannebaum R.O."/>
            <person name="Kuo R.C."/>
            <person name="Labutti K."/>
            <person name="Haridas S."/>
            <person name="Kuo A."/>
            <person name="Salamov A."/>
            <person name="Ahrendt S.R."/>
            <person name="Lipzen A."/>
            <person name="Sullivan W."/>
            <person name="Andreopoulos W.B."/>
            <person name="Clum A."/>
            <person name="Lindquist E."/>
            <person name="Daum C."/>
            <person name="Ramamoorthy G.K."/>
            <person name="Gryganskyi A."/>
            <person name="Culley D."/>
            <person name="Magnuson J.K."/>
            <person name="James T.Y."/>
            <person name="O'Malley M.A."/>
            <person name="Stajich J.E."/>
            <person name="Spatafora J.W."/>
            <person name="Visel A."/>
            <person name="Grigoriev I.V."/>
        </authorList>
    </citation>
    <scope>NUCLEOTIDE SEQUENCE [LARGE SCALE GENOMIC DNA]</scope>
    <source>
        <strain evidence="3">finn</strain>
    </source>
</reference>
<sequence length="360" mass="42046">MKLKYLLYLIHILSYTQLSFEQELNGNNGSSNFNEINNYMYENSIQTENEQYQQVNNKQQQTITDSITQDQIIKEYQYNDLPKEIINYLHGYENFSNTYSKEIEEESKQNFGNLQCMKALLSNIHFPLVYNNSDHYYKTVCNPNTDIDALKYLNEIVDKKGDVCSDNGNNYQTAYKIIRVRHYQNCLKDIENSGRYCYEANEELFRKDLEYKITNYRLSKLKGGEKNEKNMYNSSICNMCNKNNTISYCAQAAIISNKIANILLKDKISLEIYYYGSNTYKLDMSSTESESDFDSSSCKCNINKIVDDLRETLKTTNDNSLKKLLNIYDESKSAGLSFYKNKLNILTLITVMLSIFHMLI</sequence>
<evidence type="ECO:0000256" key="1">
    <source>
        <dbReference type="SAM" id="SignalP"/>
    </source>
</evidence>
<gene>
    <name evidence="2" type="ORF">BCR36DRAFT_407779</name>
</gene>
<comment type="caution">
    <text evidence="2">The sequence shown here is derived from an EMBL/GenBank/DDBJ whole genome shotgun (WGS) entry which is preliminary data.</text>
</comment>
<dbReference type="EMBL" id="MCFH01000001">
    <property type="protein sequence ID" value="ORX60773.1"/>
    <property type="molecule type" value="Genomic_DNA"/>
</dbReference>
<accession>A0A1Y1VNP7</accession>
<dbReference type="Proteomes" id="UP000193719">
    <property type="component" value="Unassembled WGS sequence"/>
</dbReference>
<evidence type="ECO:0000313" key="3">
    <source>
        <dbReference type="Proteomes" id="UP000193719"/>
    </source>
</evidence>
<evidence type="ECO:0000313" key="2">
    <source>
        <dbReference type="EMBL" id="ORX60773.1"/>
    </source>
</evidence>
<keyword evidence="3" id="KW-1185">Reference proteome</keyword>
<dbReference type="AlphaFoldDB" id="A0A1Y1VNP7"/>
<proteinExistence type="predicted"/>
<name>A0A1Y1VNP7_9FUNG</name>
<feature type="signal peptide" evidence="1">
    <location>
        <begin position="1"/>
        <end position="21"/>
    </location>
</feature>
<dbReference type="OrthoDB" id="10522675at2759"/>
<organism evidence="2 3">
    <name type="scientific">Piromyces finnis</name>
    <dbReference type="NCBI Taxonomy" id="1754191"/>
    <lineage>
        <taxon>Eukaryota</taxon>
        <taxon>Fungi</taxon>
        <taxon>Fungi incertae sedis</taxon>
        <taxon>Chytridiomycota</taxon>
        <taxon>Chytridiomycota incertae sedis</taxon>
        <taxon>Neocallimastigomycetes</taxon>
        <taxon>Neocallimastigales</taxon>
        <taxon>Neocallimastigaceae</taxon>
        <taxon>Piromyces</taxon>
    </lineage>
</organism>